<feature type="region of interest" description="Disordered" evidence="1">
    <location>
        <begin position="93"/>
        <end position="139"/>
    </location>
</feature>
<evidence type="ECO:0000256" key="1">
    <source>
        <dbReference type="SAM" id="MobiDB-lite"/>
    </source>
</evidence>
<reference evidence="3" key="1">
    <citation type="submission" date="2017-10" db="EMBL/GenBank/DDBJ databases">
        <title>Rapid genome shrinkage in a self-fertile nematode reveals novel sperm competition proteins.</title>
        <authorList>
            <person name="Yin D."/>
            <person name="Schwarz E.M."/>
            <person name="Thomas C.G."/>
            <person name="Felde R.L."/>
            <person name="Korf I.F."/>
            <person name="Cutter A.D."/>
            <person name="Schartner C.M."/>
            <person name="Ralston E.J."/>
            <person name="Meyer B.J."/>
            <person name="Haag E.S."/>
        </authorList>
    </citation>
    <scope>NUCLEOTIDE SEQUENCE [LARGE SCALE GENOMIC DNA]</scope>
    <source>
        <strain evidence="3">JU1422</strain>
    </source>
</reference>
<name>A0A2G5UTH3_9PELO</name>
<feature type="compositionally biased region" description="Basic and acidic residues" evidence="1">
    <location>
        <begin position="109"/>
        <end position="139"/>
    </location>
</feature>
<keyword evidence="3" id="KW-1185">Reference proteome</keyword>
<organism evidence="2 3">
    <name type="scientific">Caenorhabditis nigoni</name>
    <dbReference type="NCBI Taxonomy" id="1611254"/>
    <lineage>
        <taxon>Eukaryota</taxon>
        <taxon>Metazoa</taxon>
        <taxon>Ecdysozoa</taxon>
        <taxon>Nematoda</taxon>
        <taxon>Chromadorea</taxon>
        <taxon>Rhabditida</taxon>
        <taxon>Rhabditina</taxon>
        <taxon>Rhabditomorpha</taxon>
        <taxon>Rhabditoidea</taxon>
        <taxon>Rhabditidae</taxon>
        <taxon>Peloderinae</taxon>
        <taxon>Caenorhabditis</taxon>
    </lineage>
</organism>
<gene>
    <name evidence="2" type="primary">Cni-Y40C7B.1</name>
    <name evidence="2" type="synonym">Cnig_chr_III.g9771</name>
    <name evidence="2" type="ORF">B9Z55_009771</name>
</gene>
<dbReference type="Proteomes" id="UP000230233">
    <property type="component" value="Chromosome III"/>
</dbReference>
<dbReference type="PANTHER" id="PTHR31524:SF2">
    <property type="entry name" value="PROTEIN CBG10426"/>
    <property type="match status" value="1"/>
</dbReference>
<protein>
    <submittedName>
        <fullName evidence="2">Uncharacterized protein</fullName>
    </submittedName>
</protein>
<dbReference type="EMBL" id="PDUG01000003">
    <property type="protein sequence ID" value="PIC42818.1"/>
    <property type="molecule type" value="Genomic_DNA"/>
</dbReference>
<evidence type="ECO:0000313" key="3">
    <source>
        <dbReference type="Proteomes" id="UP000230233"/>
    </source>
</evidence>
<sequence length="219" mass="26499">MAEMKNCKYQDGFCEIKKNEIITWDVNREQKCQYISIAILDGMYSNKLWVNNKNQIALNFQSDKTIQDCNSSLMISDEGFAVRRINRAAAQYSPRQIPVSIPSHSQRQQLEEDRRKREQEEQRKQQEDNRRREQEDSRKREEQCPCPSLFIFSSFFYPRFFKRNKYNTIQRRDQEDARRRDQERQKQNEADFEKTKQEKLKFSLCLYVIPVSLFSAYFL</sequence>
<evidence type="ECO:0000313" key="2">
    <source>
        <dbReference type="EMBL" id="PIC42818.1"/>
    </source>
</evidence>
<dbReference type="AlphaFoldDB" id="A0A2G5UTH3"/>
<accession>A0A2G5UTH3</accession>
<feature type="region of interest" description="Disordered" evidence="1">
    <location>
        <begin position="171"/>
        <end position="192"/>
    </location>
</feature>
<proteinExistence type="predicted"/>
<dbReference type="OrthoDB" id="5864930at2759"/>
<dbReference type="PANTHER" id="PTHR31524">
    <property type="match status" value="1"/>
</dbReference>
<comment type="caution">
    <text evidence="2">The sequence shown here is derived from an EMBL/GenBank/DDBJ whole genome shotgun (WGS) entry which is preliminary data.</text>
</comment>